<feature type="signal peptide" evidence="1">
    <location>
        <begin position="1"/>
        <end position="20"/>
    </location>
</feature>
<dbReference type="CDD" id="cd07389">
    <property type="entry name" value="MPP_PhoD"/>
    <property type="match status" value="1"/>
</dbReference>
<dbReference type="Pfam" id="PF09423">
    <property type="entry name" value="PhoD"/>
    <property type="match status" value="1"/>
</dbReference>
<sequence length="549" mass="61864" precursor="true">MIQRIAFVLLLSMLTTPLQAQDDDPLGGASRPNPQMVLKRGGRQYKRNHQFALRLILLDRLEEAEELLQDFLSADPGDPESHYMLGLLYAQQEKTEQAITELRRAVVLGLPPGRVLAGPRELISTLQEDAFFDVLRKSLAGVPLHGPLVGNVTDHSAAFWVRTAEADKVIVTLREQADKAAPLHSAGTLSKADDDFTAVVNVDGLKANTVYSYEVTVGNHPAELTEDSPQFQTFPAPGEASKFKLAFGGGAGFVPPHERMWDTIASYHPLALLLLGDNTYIDDPESVEMQQYTYQRRQSRPEYRRLTGRTAVFTIWDDHDFGTNDCWGGPLVDKPAWKRDKAWKVYKQNWPNPGFGGGPEQPGCYYAFSIGDIDFVMLDCRYYRTTAKIDNPSMLGPVQLKWFEEKLLKCHGKFKVICSSVPWDFRTKGDSLDTWNGYKQEREKIFRMIEDNNIPGVVLMSADRHRSDAWKIERAGGYPFYEFNSSRLTNQHVHPTMKKAGAIFSYNAKQSFGLVTFDTTLDDPTVMYEVINIDGERIDGLAVKLSELQ</sequence>
<evidence type="ECO:0000259" key="3">
    <source>
        <dbReference type="Pfam" id="PF25077"/>
    </source>
</evidence>
<dbReference type="InterPro" id="IPR038607">
    <property type="entry name" value="PhoD-like_sf"/>
</dbReference>
<evidence type="ECO:0000259" key="2">
    <source>
        <dbReference type="Pfam" id="PF09423"/>
    </source>
</evidence>
<feature type="chain" id="PRO_5021953098" evidence="1">
    <location>
        <begin position="21"/>
        <end position="549"/>
    </location>
</feature>
<evidence type="ECO:0000256" key="1">
    <source>
        <dbReference type="SAM" id="SignalP"/>
    </source>
</evidence>
<name>A0A517ZLU8_9PLAN</name>
<dbReference type="InterPro" id="IPR018946">
    <property type="entry name" value="PhoD-like_MPP"/>
</dbReference>
<dbReference type="Gene3D" id="2.60.40.380">
    <property type="entry name" value="Purple acid phosphatase-like, N-terminal"/>
    <property type="match status" value="1"/>
</dbReference>
<evidence type="ECO:0000313" key="4">
    <source>
        <dbReference type="EMBL" id="QDU43423.1"/>
    </source>
</evidence>
<reference evidence="4 5" key="1">
    <citation type="submission" date="2019-02" db="EMBL/GenBank/DDBJ databases">
        <title>Deep-cultivation of Planctomycetes and their phenomic and genomic characterization uncovers novel biology.</title>
        <authorList>
            <person name="Wiegand S."/>
            <person name="Jogler M."/>
            <person name="Boedeker C."/>
            <person name="Pinto D."/>
            <person name="Vollmers J."/>
            <person name="Rivas-Marin E."/>
            <person name="Kohn T."/>
            <person name="Peeters S.H."/>
            <person name="Heuer A."/>
            <person name="Rast P."/>
            <person name="Oberbeckmann S."/>
            <person name="Bunk B."/>
            <person name="Jeske O."/>
            <person name="Meyerdierks A."/>
            <person name="Storesund J.E."/>
            <person name="Kallscheuer N."/>
            <person name="Luecker S."/>
            <person name="Lage O.M."/>
            <person name="Pohl T."/>
            <person name="Merkel B.J."/>
            <person name="Hornburger P."/>
            <person name="Mueller R.-W."/>
            <person name="Bruemmer F."/>
            <person name="Labrenz M."/>
            <person name="Spormann A.M."/>
            <person name="Op den Camp H."/>
            <person name="Overmann J."/>
            <person name="Amann R."/>
            <person name="Jetten M.S.M."/>
            <person name="Mascher T."/>
            <person name="Medema M.H."/>
            <person name="Devos D.P."/>
            <person name="Kaster A.-K."/>
            <person name="Ovreas L."/>
            <person name="Rohde M."/>
            <person name="Galperin M.Y."/>
            <person name="Jogler C."/>
        </authorList>
    </citation>
    <scope>NUCLEOTIDE SEQUENCE [LARGE SCALE GENOMIC DNA]</scope>
    <source>
        <strain evidence="4 5">Mal52</strain>
    </source>
</reference>
<dbReference type="SUPFAM" id="SSF56300">
    <property type="entry name" value="Metallo-dependent phosphatases"/>
    <property type="match status" value="1"/>
</dbReference>
<feature type="domain" description="PhoD-like phosphatase metallophosphatase" evidence="2">
    <location>
        <begin position="285"/>
        <end position="498"/>
    </location>
</feature>
<gene>
    <name evidence="4" type="primary">phoD_1</name>
    <name evidence="4" type="ORF">Mal52_18970</name>
</gene>
<dbReference type="EMBL" id="CP036276">
    <property type="protein sequence ID" value="QDU43423.1"/>
    <property type="molecule type" value="Genomic_DNA"/>
</dbReference>
<dbReference type="InterPro" id="IPR011990">
    <property type="entry name" value="TPR-like_helical_dom_sf"/>
</dbReference>
<feature type="domain" description="DUF7800" evidence="3">
    <location>
        <begin position="145"/>
        <end position="229"/>
    </location>
</feature>
<dbReference type="GO" id="GO:0004035">
    <property type="term" value="F:alkaline phosphatase activity"/>
    <property type="evidence" value="ECO:0007669"/>
    <property type="project" value="UniProtKB-EC"/>
</dbReference>
<organism evidence="4 5">
    <name type="scientific">Symmachiella dynata</name>
    <dbReference type="NCBI Taxonomy" id="2527995"/>
    <lineage>
        <taxon>Bacteria</taxon>
        <taxon>Pseudomonadati</taxon>
        <taxon>Planctomycetota</taxon>
        <taxon>Planctomycetia</taxon>
        <taxon>Planctomycetales</taxon>
        <taxon>Planctomycetaceae</taxon>
        <taxon>Symmachiella</taxon>
    </lineage>
</organism>
<dbReference type="RefSeq" id="WP_145375532.1">
    <property type="nucleotide sequence ID" value="NZ_CP036276.1"/>
</dbReference>
<dbReference type="AlphaFoldDB" id="A0A517ZLU8"/>
<protein>
    <submittedName>
        <fullName evidence="4">Alkaline phosphatase D</fullName>
        <ecNumber evidence="4">3.1.3.1</ecNumber>
    </submittedName>
</protein>
<dbReference type="EC" id="3.1.3.1" evidence="4"/>
<evidence type="ECO:0000313" key="5">
    <source>
        <dbReference type="Proteomes" id="UP000319383"/>
    </source>
</evidence>
<keyword evidence="4" id="KW-0378">Hydrolase</keyword>
<dbReference type="Pfam" id="PF25077">
    <property type="entry name" value="DUF7800"/>
    <property type="match status" value="1"/>
</dbReference>
<dbReference type="Proteomes" id="UP000319383">
    <property type="component" value="Chromosome"/>
</dbReference>
<keyword evidence="5" id="KW-1185">Reference proteome</keyword>
<dbReference type="InterPro" id="IPR029052">
    <property type="entry name" value="Metallo-depent_PP-like"/>
</dbReference>
<dbReference type="Gene3D" id="1.25.40.10">
    <property type="entry name" value="Tetratricopeptide repeat domain"/>
    <property type="match status" value="1"/>
</dbReference>
<proteinExistence type="predicted"/>
<keyword evidence="1" id="KW-0732">Signal</keyword>
<dbReference type="InterPro" id="IPR056702">
    <property type="entry name" value="DUF7800"/>
</dbReference>
<dbReference type="Gene3D" id="3.60.21.70">
    <property type="entry name" value="PhoD-like phosphatase"/>
    <property type="match status" value="1"/>
</dbReference>
<dbReference type="PANTHER" id="PTHR33987">
    <property type="entry name" value="CALCINEURIN-LIKE METALLO-PHOSPHOESTERASE SUPERFAMILY PROTEIN"/>
    <property type="match status" value="1"/>
</dbReference>
<accession>A0A517ZLU8</accession>
<dbReference type="SUPFAM" id="SSF48452">
    <property type="entry name" value="TPR-like"/>
    <property type="match status" value="1"/>
</dbReference>
<dbReference type="PANTHER" id="PTHR33987:SF1">
    <property type="entry name" value="CALCINEURIN-LIKE METALLO-PHOSPHOESTERASE SUPERFAMILY PROTEIN"/>
    <property type="match status" value="1"/>
</dbReference>
<dbReference type="KEGG" id="sdyn:Mal52_18970"/>